<keyword evidence="3" id="KW-1185">Reference proteome</keyword>
<proteinExistence type="predicted"/>
<organism evidence="2 3">
    <name type="scientific">Mya arenaria</name>
    <name type="common">Soft-shell clam</name>
    <dbReference type="NCBI Taxonomy" id="6604"/>
    <lineage>
        <taxon>Eukaryota</taxon>
        <taxon>Metazoa</taxon>
        <taxon>Spiralia</taxon>
        <taxon>Lophotrochozoa</taxon>
        <taxon>Mollusca</taxon>
        <taxon>Bivalvia</taxon>
        <taxon>Autobranchia</taxon>
        <taxon>Heteroconchia</taxon>
        <taxon>Euheterodonta</taxon>
        <taxon>Imparidentia</taxon>
        <taxon>Neoheterodontei</taxon>
        <taxon>Myida</taxon>
        <taxon>Myoidea</taxon>
        <taxon>Myidae</taxon>
        <taxon>Mya</taxon>
    </lineage>
</organism>
<evidence type="ECO:0000313" key="2">
    <source>
        <dbReference type="EMBL" id="WAR14964.1"/>
    </source>
</evidence>
<gene>
    <name evidence="2" type="ORF">MAR_005069</name>
</gene>
<dbReference type="Proteomes" id="UP001164746">
    <property type="component" value="Chromosome 9"/>
</dbReference>
<sequence>MCVPDTGRHRIVDQFRIAAWIRCTLESPATSALPRHPLESAMEENTRSSTWMCISTEKKILTNNAVAHSQTTIKSLFIDLHGERENVRLETKCSTDVLPDSELFEIDPELTIGDLKGFYPVKSLKLQCVTATPDETSSTKGVPIATTLNAFNILLAGTKEQHREDAANLMPQERPPDDQVSLIVVLVFSIVSDVFKCLSYYVFNNKLEVTQIQKRLLGVKDNAPSDKMTDLQSLSVYLKEQDEKGYKAALGCQDMSLNSSSFWSYGRPSLDLSHVFRNNQFQLASQSQQSHKSWTNDSDNLGEEVWRPLGVTDDDLFLWIERLRKSWEVMGVSASSCGIEVVVGASMGNHGANICPQILRLQHAMSGKSLSLTNQGKPERMLLDTYDVAIQLDALISHTTASIDNSSCDLLTHISPIILTKYKPIKTVGDGNCLYRAASITLTGSENKHECNVLSPSELCNGSLRQKCSTHKRARVVANLPQDSASEPSGLQQTSTGGGSVLSYVSETVRAQGRVVKLSRDWAASGHNDWTSIRHQLRHFLRVVTHEAGPVLARGVKLEHIKVSVTMELLKQGILVLENVWIRLHSNGNWTIRHQTNSA</sequence>
<dbReference type="PROSITE" id="PS50802">
    <property type="entry name" value="OTU"/>
    <property type="match status" value="1"/>
</dbReference>
<protein>
    <submittedName>
        <fullName evidence="2">TM209-like protein</fullName>
    </submittedName>
</protein>
<name>A0ABY7F179_MYAAR</name>
<dbReference type="EMBL" id="CP111020">
    <property type="protein sequence ID" value="WAR14964.1"/>
    <property type="molecule type" value="Genomic_DNA"/>
</dbReference>
<feature type="domain" description="OTU" evidence="1">
    <location>
        <begin position="422"/>
        <end position="599"/>
    </location>
</feature>
<evidence type="ECO:0000313" key="3">
    <source>
        <dbReference type="Proteomes" id="UP001164746"/>
    </source>
</evidence>
<reference evidence="2" key="1">
    <citation type="submission" date="2022-11" db="EMBL/GenBank/DDBJ databases">
        <title>Centuries of genome instability and evolution in soft-shell clam transmissible cancer (bioRxiv).</title>
        <authorList>
            <person name="Hart S.F.M."/>
            <person name="Yonemitsu M.A."/>
            <person name="Giersch R.M."/>
            <person name="Beal B.F."/>
            <person name="Arriagada G."/>
            <person name="Davis B.W."/>
            <person name="Ostrander E.A."/>
            <person name="Goff S.P."/>
            <person name="Metzger M.J."/>
        </authorList>
    </citation>
    <scope>NUCLEOTIDE SEQUENCE</scope>
    <source>
        <strain evidence="2">MELC-2E11</strain>
        <tissue evidence="2">Siphon/mantle</tissue>
    </source>
</reference>
<accession>A0ABY7F179</accession>
<evidence type="ECO:0000259" key="1">
    <source>
        <dbReference type="PROSITE" id="PS50802"/>
    </source>
</evidence>
<dbReference type="InterPro" id="IPR003323">
    <property type="entry name" value="OTU_dom"/>
</dbReference>